<gene>
    <name evidence="8" type="primary">PHF3_1</name>
    <name evidence="8" type="ORF">AVEN_63241_1</name>
</gene>
<keyword evidence="1" id="KW-0479">Metal-binding</keyword>
<feature type="compositionally biased region" description="Basic and acidic residues" evidence="5">
    <location>
        <begin position="231"/>
        <end position="259"/>
    </location>
</feature>
<keyword evidence="9" id="KW-1185">Reference proteome</keyword>
<accession>A0A4Y2B0S2</accession>
<dbReference type="SMART" id="SM00249">
    <property type="entry name" value="PHD"/>
    <property type="match status" value="1"/>
</dbReference>
<feature type="domain" description="TFIIS central" evidence="7">
    <location>
        <begin position="1195"/>
        <end position="1315"/>
    </location>
</feature>
<dbReference type="InterPro" id="IPR011011">
    <property type="entry name" value="Znf_FYVE_PHD"/>
</dbReference>
<name>A0A4Y2B0S2_ARAVE</name>
<evidence type="ECO:0000259" key="6">
    <source>
        <dbReference type="PROSITE" id="PS50016"/>
    </source>
</evidence>
<evidence type="ECO:0000256" key="5">
    <source>
        <dbReference type="SAM" id="MobiDB-lite"/>
    </source>
</evidence>
<feature type="region of interest" description="Disordered" evidence="5">
    <location>
        <begin position="77"/>
        <end position="101"/>
    </location>
</feature>
<feature type="compositionally biased region" description="Basic and acidic residues" evidence="5">
    <location>
        <begin position="311"/>
        <end position="331"/>
    </location>
</feature>
<feature type="compositionally biased region" description="Low complexity" evidence="5">
    <location>
        <begin position="335"/>
        <end position="345"/>
    </location>
</feature>
<dbReference type="PANTHER" id="PTHR11477:SF51">
    <property type="entry name" value="PROTEIN PARTNER OF SNF, ISOFORM B"/>
    <property type="match status" value="1"/>
</dbReference>
<feature type="region of interest" description="Disordered" evidence="5">
    <location>
        <begin position="942"/>
        <end position="984"/>
    </location>
</feature>
<feature type="region of interest" description="Disordered" evidence="5">
    <location>
        <begin position="1004"/>
        <end position="1039"/>
    </location>
</feature>
<feature type="compositionally biased region" description="Basic and acidic residues" evidence="5">
    <location>
        <begin position="152"/>
        <end position="174"/>
    </location>
</feature>
<feature type="compositionally biased region" description="Polar residues" evidence="5">
    <location>
        <begin position="702"/>
        <end position="718"/>
    </location>
</feature>
<dbReference type="InterPro" id="IPR019786">
    <property type="entry name" value="Zinc_finger_PHD-type_CS"/>
</dbReference>
<evidence type="ECO:0000259" key="7">
    <source>
        <dbReference type="PROSITE" id="PS51321"/>
    </source>
</evidence>
<protein>
    <submittedName>
        <fullName evidence="8">PHD finger protein 3</fullName>
    </submittedName>
</protein>
<keyword evidence="2 4" id="KW-0863">Zinc-finger</keyword>
<evidence type="ECO:0000313" key="9">
    <source>
        <dbReference type="Proteomes" id="UP000499080"/>
    </source>
</evidence>
<dbReference type="Gene3D" id="1.10.472.30">
    <property type="entry name" value="Transcription elongation factor S-II, central domain"/>
    <property type="match status" value="1"/>
</dbReference>
<evidence type="ECO:0000313" key="8">
    <source>
        <dbReference type="EMBL" id="GBL85931.1"/>
    </source>
</evidence>
<feature type="compositionally biased region" description="Basic and acidic residues" evidence="5">
    <location>
        <begin position="944"/>
        <end position="963"/>
    </location>
</feature>
<keyword evidence="3" id="KW-0862">Zinc</keyword>
<dbReference type="PANTHER" id="PTHR11477">
    <property type="entry name" value="TRANSCRIPTION FACTOR S-II ZINC FINGER DOMAIN-CONTAINING PROTEIN"/>
    <property type="match status" value="1"/>
</dbReference>
<feature type="region of interest" description="Disordered" evidence="5">
    <location>
        <begin position="311"/>
        <end position="345"/>
    </location>
</feature>
<dbReference type="OrthoDB" id="1884872at2759"/>
<evidence type="ECO:0000256" key="2">
    <source>
        <dbReference type="ARBA" id="ARBA00022771"/>
    </source>
</evidence>
<feature type="domain" description="PHD-type" evidence="6">
    <location>
        <begin position="811"/>
        <end position="865"/>
    </location>
</feature>
<feature type="compositionally biased region" description="Basic and acidic residues" evidence="5">
    <location>
        <begin position="677"/>
        <end position="696"/>
    </location>
</feature>
<dbReference type="GO" id="GO:0008270">
    <property type="term" value="F:zinc ion binding"/>
    <property type="evidence" value="ECO:0007669"/>
    <property type="project" value="UniProtKB-KW"/>
</dbReference>
<feature type="compositionally biased region" description="Polar residues" evidence="5">
    <location>
        <begin position="1021"/>
        <end position="1031"/>
    </location>
</feature>
<dbReference type="SUPFAM" id="SSF46942">
    <property type="entry name" value="Elongation factor TFIIS domain 2"/>
    <property type="match status" value="1"/>
</dbReference>
<evidence type="ECO:0000256" key="3">
    <source>
        <dbReference type="ARBA" id="ARBA00022833"/>
    </source>
</evidence>
<dbReference type="CDD" id="cd15552">
    <property type="entry name" value="PHD_PHF3_like"/>
    <property type="match status" value="1"/>
</dbReference>
<dbReference type="Gene3D" id="3.30.40.10">
    <property type="entry name" value="Zinc/RING finger domain, C3HC4 (zinc finger)"/>
    <property type="match status" value="1"/>
</dbReference>
<feature type="compositionally biased region" description="Polar residues" evidence="5">
    <location>
        <begin position="969"/>
        <end position="984"/>
    </location>
</feature>
<feature type="region of interest" description="Disordered" evidence="5">
    <location>
        <begin position="862"/>
        <end position="927"/>
    </location>
</feature>
<feature type="compositionally biased region" description="Basic and acidic residues" evidence="5">
    <location>
        <begin position="1164"/>
        <end position="1191"/>
    </location>
</feature>
<feature type="compositionally biased region" description="Basic and acidic residues" evidence="5">
    <location>
        <begin position="569"/>
        <end position="615"/>
    </location>
</feature>
<dbReference type="GO" id="GO:0006351">
    <property type="term" value="P:DNA-templated transcription"/>
    <property type="evidence" value="ECO:0007669"/>
    <property type="project" value="InterPro"/>
</dbReference>
<feature type="region of interest" description="Disordered" evidence="5">
    <location>
        <begin position="381"/>
        <end position="622"/>
    </location>
</feature>
<dbReference type="PROSITE" id="PS01359">
    <property type="entry name" value="ZF_PHD_1"/>
    <property type="match status" value="1"/>
</dbReference>
<dbReference type="SMART" id="SM00510">
    <property type="entry name" value="TFS2M"/>
    <property type="match status" value="1"/>
</dbReference>
<feature type="region of interest" description="Disordered" evidence="5">
    <location>
        <begin position="140"/>
        <end position="298"/>
    </location>
</feature>
<feature type="compositionally biased region" description="Basic and acidic residues" evidence="5">
    <location>
        <begin position="381"/>
        <end position="404"/>
    </location>
</feature>
<dbReference type="Pfam" id="PF00628">
    <property type="entry name" value="PHD"/>
    <property type="match status" value="1"/>
</dbReference>
<feature type="compositionally biased region" description="Basic residues" evidence="5">
    <location>
        <begin position="260"/>
        <end position="274"/>
    </location>
</feature>
<comment type="caution">
    <text evidence="8">The sequence shown here is derived from an EMBL/GenBank/DDBJ whole genome shotgun (WGS) entry which is preliminary data.</text>
</comment>
<feature type="region of interest" description="Disordered" evidence="5">
    <location>
        <begin position="658"/>
        <end position="810"/>
    </location>
</feature>
<dbReference type="PROSITE" id="PS50016">
    <property type="entry name" value="ZF_PHD_2"/>
    <property type="match status" value="1"/>
</dbReference>
<feature type="non-terminal residue" evidence="8">
    <location>
        <position position="1"/>
    </location>
</feature>
<dbReference type="PROSITE" id="PS51321">
    <property type="entry name" value="TFIIS_CENTRAL"/>
    <property type="match status" value="1"/>
</dbReference>
<evidence type="ECO:0000256" key="4">
    <source>
        <dbReference type="PROSITE-ProRule" id="PRU00146"/>
    </source>
</evidence>
<feature type="compositionally biased region" description="Acidic residues" evidence="5">
    <location>
        <begin position="796"/>
        <end position="807"/>
    </location>
</feature>
<dbReference type="GO" id="GO:0005634">
    <property type="term" value="C:nucleus"/>
    <property type="evidence" value="ECO:0007669"/>
    <property type="project" value="TreeGrafter"/>
</dbReference>
<dbReference type="InterPro" id="IPR019787">
    <property type="entry name" value="Znf_PHD-finger"/>
</dbReference>
<feature type="compositionally biased region" description="Basic and acidic residues" evidence="5">
    <location>
        <begin position="195"/>
        <end position="206"/>
    </location>
</feature>
<feature type="compositionally biased region" description="Basic and acidic residues" evidence="5">
    <location>
        <begin position="439"/>
        <end position="561"/>
    </location>
</feature>
<dbReference type="Proteomes" id="UP000499080">
    <property type="component" value="Unassembled WGS sequence"/>
</dbReference>
<feature type="region of interest" description="Disordered" evidence="5">
    <location>
        <begin position="1157"/>
        <end position="1191"/>
    </location>
</feature>
<proteinExistence type="predicted"/>
<dbReference type="InterPro" id="IPR001965">
    <property type="entry name" value="Znf_PHD"/>
</dbReference>
<reference evidence="8 9" key="1">
    <citation type="journal article" date="2019" name="Sci. Rep.">
        <title>Orb-weaving spider Araneus ventricosus genome elucidates the spidroin gene catalogue.</title>
        <authorList>
            <person name="Kono N."/>
            <person name="Nakamura H."/>
            <person name="Ohtoshi R."/>
            <person name="Moran D.A.P."/>
            <person name="Shinohara A."/>
            <person name="Yoshida Y."/>
            <person name="Fujiwara M."/>
            <person name="Mori M."/>
            <person name="Tomita M."/>
            <person name="Arakawa K."/>
        </authorList>
    </citation>
    <scope>NUCLEOTIDE SEQUENCE [LARGE SCALE GENOMIC DNA]</scope>
</reference>
<sequence>SISKAPEISSISKAPDISSISKAPDISSILKVPEISSISEVPEISSISPPIRRSKRQIEKLERELVAAANVDVLDHEVPKEKLVKHEEKKSDDKDTKSLKIETNLNSDIKVSNYKSFAEFKKRHLKVMIEDCRNMKNEDESVPIVSSNSTEEILHDSMDNKCKNDSAVEDKDIQNLKQPEPQAKSKYLRKTKVHKPADVESDEKSNIHSPHVKKRKYLNLIPNSNNSSPKKSSECEEKSDKSGNKNVLKEKKKTIEHIKQKNLTHIGKKRKKHASSSEKLPSNSEVHQVADSPVSKRKKCVSFSEDLLSSDKPEAIPRKQRISSDCKESHQKTAVSSPVISTTPVSKVHKKKILRRDSLRLINDDGPALFSQPDVMIKVSVDDNANKKDEKESDFSDRQNKVKTADMPAVKNSLKENHEMKEKQMLKDKSESNKLSLKTKQEKEEVIKVMQEEKEKETAKLKQDDKGKQALKQEDKGKQGEKEKQALKEDDKEKQVLKEENKEKYALKQEDKEKELKQDKQDLKVKNEEEERQKGEKERLILNQEEKEKQMLKQDESKVNQKENQILKAIEEPTEEHLEEKHAEEYQEEKHKDREKHNEEKSECNDENSYDHQMDCSDNLQYTEREFDQQKEMQHSYNNFTNIEAFLESSKFHAAVQEVEGNASKDSKCISQSTAETSEKVGDKKCSPKGTLKHDDDENLVESISNTESDSQILSLTGINEEPKLIPERKSRRLIKKKEFFGDTSDSSDSKKVSAAKNKRTNLDKPTGRGRRSSVKNKNISKNGELNGRNGHLEEDISTDPDSSEEDDPKKLWCICRKPHNSRFMIQCDKCEDWFHGSCVGVTKQYGRQLEKQKKEWNCPNCRLKGESSPQKAEKSLKQAADIGSPNEKNSKTDERDEHENRKKPLFQDVNMLNSTNFENNKMPTSDVKNFHSSALEQLPSDDISLKKEKAHSNIVEKSDKISKVRISKQPSQQKPSAAFKQNLSSNLKIPDDALKLSKQSSLTNAKSDVSLKSPVLPKQPLSNSQNASPNKKTSTVKVVSRVSGKSTSVFLDPKRKLSNALKEKDELIKKKQSCVNCQSEARSNSCYCSDECIEKYAALFLKTLPNKGNLKGHEFDSQRLVVLNRFNGNLINENGPTAGEIVSWLKSNPTFIITGSSNTSSSTKKDASSLKKEAESNSSSERKDSTDESAKTTIRLNVRKTLKNILLERCKKADDLEMSEEDVQKIAVKIEEELNALFKDNSFKYRAKYRSLMFNIKDPRNQGLFRKILKGNIPPDRLVRMTPEELASMELAKWREQENQHLLDMIKRVQLEQQKSGSGLLLKKTHKGEVEIEDDLTSIIEVSSDGFLSNMMSRDQPYAQRILGISLPHRFLPQNVRKCMKRGYQETPHFCLEDA</sequence>
<feature type="compositionally biased region" description="Basic and acidic residues" evidence="5">
    <location>
        <begin position="413"/>
        <end position="432"/>
    </location>
</feature>
<feature type="compositionally biased region" description="Basic and acidic residues" evidence="5">
    <location>
        <begin position="889"/>
        <end position="903"/>
    </location>
</feature>
<dbReference type="InterPro" id="IPR013083">
    <property type="entry name" value="Znf_RING/FYVE/PHD"/>
</dbReference>
<dbReference type="SUPFAM" id="SSF57903">
    <property type="entry name" value="FYVE/PHD zinc finger"/>
    <property type="match status" value="1"/>
</dbReference>
<evidence type="ECO:0000256" key="1">
    <source>
        <dbReference type="ARBA" id="ARBA00022723"/>
    </source>
</evidence>
<feature type="compositionally biased region" description="Polar residues" evidence="5">
    <location>
        <begin position="277"/>
        <end position="286"/>
    </location>
</feature>
<dbReference type="EMBL" id="BGPR01000045">
    <property type="protein sequence ID" value="GBL85931.1"/>
    <property type="molecule type" value="Genomic_DNA"/>
</dbReference>
<organism evidence="8 9">
    <name type="scientific">Araneus ventricosus</name>
    <name type="common">Orbweaver spider</name>
    <name type="synonym">Epeira ventricosa</name>
    <dbReference type="NCBI Taxonomy" id="182803"/>
    <lineage>
        <taxon>Eukaryota</taxon>
        <taxon>Metazoa</taxon>
        <taxon>Ecdysozoa</taxon>
        <taxon>Arthropoda</taxon>
        <taxon>Chelicerata</taxon>
        <taxon>Arachnida</taxon>
        <taxon>Araneae</taxon>
        <taxon>Araneomorphae</taxon>
        <taxon>Entelegynae</taxon>
        <taxon>Araneoidea</taxon>
        <taxon>Araneidae</taxon>
        <taxon>Araneus</taxon>
    </lineage>
</organism>
<feature type="compositionally biased region" description="Polar residues" evidence="5">
    <location>
        <begin position="911"/>
        <end position="927"/>
    </location>
</feature>
<dbReference type="InterPro" id="IPR003618">
    <property type="entry name" value="TFIIS_cen_dom"/>
</dbReference>
<dbReference type="InterPro" id="IPR036575">
    <property type="entry name" value="TFIIS_cen_dom_sf"/>
</dbReference>
<feature type="compositionally biased region" description="Basic and acidic residues" evidence="5">
    <location>
        <begin position="77"/>
        <end position="100"/>
    </location>
</feature>
<dbReference type="Pfam" id="PF07500">
    <property type="entry name" value="TFIIS_M"/>
    <property type="match status" value="1"/>
</dbReference>